<keyword evidence="1" id="KW-0175">Coiled coil</keyword>
<accession>H2MTZ4</accession>
<evidence type="ECO:0000256" key="1">
    <source>
        <dbReference type="SAM" id="Coils"/>
    </source>
</evidence>
<feature type="compositionally biased region" description="Pro residues" evidence="2">
    <location>
        <begin position="612"/>
        <end position="636"/>
    </location>
</feature>
<dbReference type="AlphaFoldDB" id="H2MTZ4"/>
<name>H2MTZ4_ORYLA</name>
<feature type="compositionally biased region" description="Gly residues" evidence="2">
    <location>
        <begin position="514"/>
        <end position="523"/>
    </location>
</feature>
<feature type="compositionally biased region" description="Low complexity" evidence="2">
    <location>
        <begin position="600"/>
        <end position="611"/>
    </location>
</feature>
<sequence>MWENYGKLAVLFGLSGFISPEGFQKSKKKNTNQQLLLLCACEKIKQDIFLNFLFPFSLIDNYDGYENQLFKDKLSEGHVSLSSGRSRGGCVRCQQSRSLHLAVKVLYGFVAFLIIIVAVLASLVFRKMNYLSTEETVCQRKISQAQQGIDDLKSSSNSSGCLDLTSYSEEISRLKKELEEIQKMMLRQEQVLDRASQTQATTRTTSNQLKQEVQTHLVSIRLLNQSLERCVDRVEGWREVMEETEEKMKTLTEDQYQVKATAQQINTTVMLSKDWINVLQRKADEDSRVLQTLTSSWQNNSQVLSAIMSNTSSISQNMLYLHSNVLIDQQRIATTTEMFYDLSQQAMNLQMQLDNVSSFMDEHEENVHDLHYHSRYYENRTGERFSALDGRLNSIEMEIDTISASINATVIHVQSMLKYINIESSSCKSRMGRHTEDLQSMNSTVMILLQSADSLREQNMMLNVRLNMDVRNLSMLMEEMKLVDIHHSQIIKNFTILKGAPGPPGPKGNRGETGPRGGTGLSGYKGERGLVGIRGASGPKGSPGPKGVPGQPGPVGTKGVAGLKGAKGSFGPPGPKGEKGQKGDMGPIGNEGVPGPPGPTGLQGQAGLPGIIGPPGPRGIPGPPGPHGPPGTPGPPGAVEIGVLSKTPQMHSVTPGVDSKRH</sequence>
<organism evidence="4 5">
    <name type="scientific">Oryzias latipes</name>
    <name type="common">Japanese rice fish</name>
    <name type="synonym">Japanese killifish</name>
    <dbReference type="NCBI Taxonomy" id="8090"/>
    <lineage>
        <taxon>Eukaryota</taxon>
        <taxon>Metazoa</taxon>
        <taxon>Chordata</taxon>
        <taxon>Craniata</taxon>
        <taxon>Vertebrata</taxon>
        <taxon>Euteleostomi</taxon>
        <taxon>Actinopterygii</taxon>
        <taxon>Neopterygii</taxon>
        <taxon>Teleostei</taxon>
        <taxon>Neoteleostei</taxon>
        <taxon>Acanthomorphata</taxon>
        <taxon>Ovalentaria</taxon>
        <taxon>Atherinomorphae</taxon>
        <taxon>Beloniformes</taxon>
        <taxon>Adrianichthyidae</taxon>
        <taxon>Oryziinae</taxon>
        <taxon>Oryzias</taxon>
    </lineage>
</organism>
<dbReference type="HOGENOM" id="CLU_027961_0_0_1"/>
<dbReference type="PANTHER" id="PTHR39082">
    <property type="entry name" value="PHOSPHOLIPASE C-BETA-2-RELATED"/>
    <property type="match status" value="1"/>
</dbReference>
<dbReference type="PANTHER" id="PTHR39082:SF1">
    <property type="entry name" value="SCAVENGER RECEPTOR CLASS A MEMBER 3"/>
    <property type="match status" value="1"/>
</dbReference>
<evidence type="ECO:0000313" key="4">
    <source>
        <dbReference type="Ensembl" id="ENSORLP00000022253.2"/>
    </source>
</evidence>
<dbReference type="Proteomes" id="UP000001038">
    <property type="component" value="Chromosome 24"/>
</dbReference>
<evidence type="ECO:0000256" key="3">
    <source>
        <dbReference type="SAM" id="Phobius"/>
    </source>
</evidence>
<feature type="transmembrane region" description="Helical" evidence="3">
    <location>
        <begin position="105"/>
        <end position="125"/>
    </location>
</feature>
<protein>
    <submittedName>
        <fullName evidence="4">Scavenger receptor class A, member 3</fullName>
    </submittedName>
</protein>
<gene>
    <name evidence="4" type="primary">scara3</name>
</gene>
<feature type="region of interest" description="Disordered" evidence="2">
    <location>
        <begin position="496"/>
        <end position="662"/>
    </location>
</feature>
<dbReference type="InterPro" id="IPR008160">
    <property type="entry name" value="Collagen"/>
</dbReference>
<dbReference type="STRING" id="8090.ENSORLP00000022253"/>
<evidence type="ECO:0000313" key="5">
    <source>
        <dbReference type="Proteomes" id="UP000001038"/>
    </source>
</evidence>
<dbReference type="Bgee" id="ENSORLG00000017778">
    <property type="expression patterns" value="Expressed in muscle tissue and 9 other cell types or tissues"/>
</dbReference>
<keyword evidence="5" id="KW-1185">Reference proteome</keyword>
<dbReference type="GeneTree" id="ENSGT00940000158238"/>
<dbReference type="FunCoup" id="H2MTZ4">
    <property type="interactions" value="640"/>
</dbReference>
<dbReference type="GO" id="GO:0031012">
    <property type="term" value="C:extracellular matrix"/>
    <property type="evidence" value="ECO:0000318"/>
    <property type="project" value="GO_Central"/>
</dbReference>
<dbReference type="InterPro" id="IPR052376">
    <property type="entry name" value="Oxidative_Scav/Glycosyltrans"/>
</dbReference>
<evidence type="ECO:0000256" key="2">
    <source>
        <dbReference type="SAM" id="MobiDB-lite"/>
    </source>
</evidence>
<dbReference type="Ensembl" id="ENSORLT00000022254.2">
    <property type="protein sequence ID" value="ENSORLP00000022253.2"/>
    <property type="gene ID" value="ENSORLG00000017778.2"/>
</dbReference>
<keyword evidence="3" id="KW-0472">Membrane</keyword>
<feature type="coiled-coil region" evidence="1">
    <location>
        <begin position="227"/>
        <end position="254"/>
    </location>
</feature>
<dbReference type="Pfam" id="PF01391">
    <property type="entry name" value="Collagen"/>
    <property type="match status" value="2"/>
</dbReference>
<feature type="compositionally biased region" description="Low complexity" evidence="2">
    <location>
        <begin position="539"/>
        <end position="570"/>
    </location>
</feature>
<keyword evidence="3" id="KW-1133">Transmembrane helix</keyword>
<feature type="coiled-coil region" evidence="1">
    <location>
        <begin position="164"/>
        <end position="198"/>
    </location>
</feature>
<keyword evidence="3" id="KW-0812">Transmembrane</keyword>
<proteinExistence type="predicted"/>
<dbReference type="InParanoid" id="H2MTZ4"/>
<dbReference type="GO" id="GO:0030020">
    <property type="term" value="F:extracellular matrix structural constituent conferring tensile strength"/>
    <property type="evidence" value="ECO:0000318"/>
    <property type="project" value="GO_Central"/>
</dbReference>
<reference evidence="4" key="3">
    <citation type="submission" date="2025-09" db="UniProtKB">
        <authorList>
            <consortium name="Ensembl"/>
        </authorList>
    </citation>
    <scope>IDENTIFICATION</scope>
    <source>
        <strain evidence="4">Hd-rR</strain>
    </source>
</reference>
<dbReference type="eggNOG" id="ENOG502QV37">
    <property type="taxonomic scope" value="Eukaryota"/>
</dbReference>
<reference evidence="4 5" key="1">
    <citation type="journal article" date="2007" name="Nature">
        <title>The medaka draft genome and insights into vertebrate genome evolution.</title>
        <authorList>
            <person name="Kasahara M."/>
            <person name="Naruse K."/>
            <person name="Sasaki S."/>
            <person name="Nakatani Y."/>
            <person name="Qu W."/>
            <person name="Ahsan B."/>
            <person name="Yamada T."/>
            <person name="Nagayasu Y."/>
            <person name="Doi K."/>
            <person name="Kasai Y."/>
            <person name="Jindo T."/>
            <person name="Kobayashi D."/>
            <person name="Shimada A."/>
            <person name="Toyoda A."/>
            <person name="Kuroki Y."/>
            <person name="Fujiyama A."/>
            <person name="Sasaki T."/>
            <person name="Shimizu A."/>
            <person name="Asakawa S."/>
            <person name="Shimizu N."/>
            <person name="Hashimoto S."/>
            <person name="Yang J."/>
            <person name="Lee Y."/>
            <person name="Matsushima K."/>
            <person name="Sugano S."/>
            <person name="Sakaizumi M."/>
            <person name="Narita T."/>
            <person name="Ohishi K."/>
            <person name="Haga S."/>
            <person name="Ohta F."/>
            <person name="Nomoto H."/>
            <person name="Nogata K."/>
            <person name="Morishita T."/>
            <person name="Endo T."/>
            <person name="Shin-I T."/>
            <person name="Takeda H."/>
            <person name="Morishita S."/>
            <person name="Kohara Y."/>
        </authorList>
    </citation>
    <scope>NUCLEOTIDE SEQUENCE [LARGE SCALE GENOMIC DNA]</scope>
    <source>
        <strain evidence="4 5">Hd-rR</strain>
    </source>
</reference>
<reference evidence="4" key="2">
    <citation type="submission" date="2025-08" db="UniProtKB">
        <authorList>
            <consortium name="Ensembl"/>
        </authorList>
    </citation>
    <scope>IDENTIFICATION</scope>
    <source>
        <strain evidence="4">Hd-rR</strain>
    </source>
</reference>